<dbReference type="Proteomes" id="UP000243528">
    <property type="component" value="Unassembled WGS sequence"/>
</dbReference>
<evidence type="ECO:0000259" key="1">
    <source>
        <dbReference type="SMART" id="SM00421"/>
    </source>
</evidence>
<reference evidence="2 3" key="1">
    <citation type="submission" date="2018-03" db="EMBL/GenBank/DDBJ databases">
        <title>Genomic Encyclopedia of Archaeal and Bacterial Type Strains, Phase II (KMG-II): from individual species to whole genera.</title>
        <authorList>
            <person name="Goeker M."/>
        </authorList>
    </citation>
    <scope>NUCLEOTIDE SEQUENCE [LARGE SCALE GENOMIC DNA]</scope>
    <source>
        <strain evidence="2 3">DSM 45211</strain>
    </source>
</reference>
<dbReference type="Gene3D" id="1.10.10.10">
    <property type="entry name" value="Winged helix-like DNA-binding domain superfamily/Winged helix DNA-binding domain"/>
    <property type="match status" value="1"/>
</dbReference>
<dbReference type="GO" id="GO:0006355">
    <property type="term" value="P:regulation of DNA-templated transcription"/>
    <property type="evidence" value="ECO:0007669"/>
    <property type="project" value="InterPro"/>
</dbReference>
<dbReference type="AlphaFoldDB" id="A0A2P8E512"/>
<comment type="caution">
    <text evidence="2">The sequence shown here is derived from an EMBL/GenBank/DDBJ whole genome shotgun (WGS) entry which is preliminary data.</text>
</comment>
<gene>
    <name evidence="2" type="ORF">CLV30_10518</name>
</gene>
<dbReference type="SUPFAM" id="SSF46894">
    <property type="entry name" value="C-terminal effector domain of the bipartite response regulators"/>
    <property type="match status" value="1"/>
</dbReference>
<dbReference type="GO" id="GO:0003677">
    <property type="term" value="F:DNA binding"/>
    <property type="evidence" value="ECO:0007669"/>
    <property type="project" value="InterPro"/>
</dbReference>
<keyword evidence="3" id="KW-1185">Reference proteome</keyword>
<dbReference type="InterPro" id="IPR036388">
    <property type="entry name" value="WH-like_DNA-bd_sf"/>
</dbReference>
<feature type="domain" description="HTH luxR-type" evidence="1">
    <location>
        <begin position="30"/>
        <end position="87"/>
    </location>
</feature>
<name>A0A2P8E512_9ACTN</name>
<dbReference type="EMBL" id="PYGE01000005">
    <property type="protein sequence ID" value="PSL04555.1"/>
    <property type="molecule type" value="Genomic_DNA"/>
</dbReference>
<dbReference type="InterPro" id="IPR000792">
    <property type="entry name" value="Tscrpt_reg_LuxR_C"/>
</dbReference>
<protein>
    <submittedName>
        <fullName evidence="2">Regulatory LuxR family protein</fullName>
    </submittedName>
</protein>
<proteinExistence type="predicted"/>
<organism evidence="2 3">
    <name type="scientific">Haloactinopolyspora alba</name>
    <dbReference type="NCBI Taxonomy" id="648780"/>
    <lineage>
        <taxon>Bacteria</taxon>
        <taxon>Bacillati</taxon>
        <taxon>Actinomycetota</taxon>
        <taxon>Actinomycetes</taxon>
        <taxon>Jiangellales</taxon>
        <taxon>Jiangellaceae</taxon>
        <taxon>Haloactinopolyspora</taxon>
    </lineage>
</organism>
<sequence>MASTGRVRIDARAGTAIDSTPSSAVVPTIPRYGEVLALMAEGRGNTEIAETLVVNETGVSKHIRSIFAKLGLEPSDSGHRRVLAVLAYLRS</sequence>
<evidence type="ECO:0000313" key="2">
    <source>
        <dbReference type="EMBL" id="PSL04555.1"/>
    </source>
</evidence>
<dbReference type="InterPro" id="IPR016032">
    <property type="entry name" value="Sig_transdc_resp-reg_C-effctor"/>
</dbReference>
<dbReference type="SMART" id="SM00421">
    <property type="entry name" value="HTH_LUXR"/>
    <property type="match status" value="1"/>
</dbReference>
<evidence type="ECO:0000313" key="3">
    <source>
        <dbReference type="Proteomes" id="UP000243528"/>
    </source>
</evidence>
<dbReference type="PRINTS" id="PR00038">
    <property type="entry name" value="HTHLUXR"/>
</dbReference>
<dbReference type="Pfam" id="PF00196">
    <property type="entry name" value="GerE"/>
    <property type="match status" value="1"/>
</dbReference>
<accession>A0A2P8E512</accession>